<proteinExistence type="predicted"/>
<dbReference type="PATRIC" id="fig|1125702.3.peg.1039"/>
<dbReference type="EC" id="3.1.21.4" evidence="6"/>
<dbReference type="Proteomes" id="UP000014605">
    <property type="component" value="Unassembled WGS sequence"/>
</dbReference>
<dbReference type="Pfam" id="PF09520">
    <property type="entry name" value="RE_TdeIII"/>
    <property type="match status" value="1"/>
</dbReference>
<dbReference type="NCBIfam" id="NF045831">
    <property type="entry name" value="restrict_HinfI"/>
    <property type="match status" value="1"/>
</dbReference>
<sequence>MLNDIIEAEQDSTKSEKISHDVDLLFYQNSTKQYVYAEIKYNDDHDTGKFIDINRKFLLSYALLVNKLNIKKVNQLKPILMYFNNKKMKGNIYVPEQTNIFRGERFFSEFTTISYSEIDTVFSNISEDPCIIKKFDELCKKILNENY</sequence>
<keyword evidence="2" id="KW-0680">Restriction system</keyword>
<evidence type="ECO:0000313" key="8">
    <source>
        <dbReference type="Proteomes" id="UP000014605"/>
    </source>
</evidence>
<reference evidence="7 8" key="1">
    <citation type="submission" date="2013-04" db="EMBL/GenBank/DDBJ databases">
        <title>The Genome Sequence of Treponema vincentii F0403.</title>
        <authorList>
            <consortium name="The Broad Institute Genomics Platform"/>
            <person name="Earl A."/>
            <person name="Ward D."/>
            <person name="Feldgarden M."/>
            <person name="Gevers D."/>
            <person name="Leonetti C."/>
            <person name="Izard J."/>
            <person name="Walker B."/>
            <person name="Young S."/>
            <person name="Zeng Q."/>
            <person name="Gargeya S."/>
            <person name="Fitzgerald M."/>
            <person name="Haas B."/>
            <person name="Abouelleil A."/>
            <person name="Allen A.W."/>
            <person name="Alvarado L."/>
            <person name="Arachchi H.M."/>
            <person name="Berlin A.M."/>
            <person name="Chapman S.B."/>
            <person name="Gainer-Dewar J."/>
            <person name="Goldberg J."/>
            <person name="Griggs A."/>
            <person name="Gujja S."/>
            <person name="Hansen M."/>
            <person name="Howarth C."/>
            <person name="Imamovic A."/>
            <person name="Ireland A."/>
            <person name="Larimer J."/>
            <person name="McCowan C."/>
            <person name="Murphy C."/>
            <person name="Pearson M."/>
            <person name="Poon T.W."/>
            <person name="Priest M."/>
            <person name="Roberts A."/>
            <person name="Saif S."/>
            <person name="Shea T."/>
            <person name="Sisk P."/>
            <person name="Sykes S."/>
            <person name="Wortman J."/>
            <person name="Nusbaum C."/>
            <person name="Birren B."/>
        </authorList>
    </citation>
    <scope>NUCLEOTIDE SEQUENCE [LARGE SCALE GENOMIC DNA]</scope>
    <source>
        <strain evidence="7 8">F0403</strain>
    </source>
</reference>
<dbReference type="InterPro" id="IPR054785">
    <property type="entry name" value="HinfI"/>
</dbReference>
<evidence type="ECO:0000256" key="5">
    <source>
        <dbReference type="ARBA" id="ARBA00093760"/>
    </source>
</evidence>
<evidence type="ECO:0000256" key="3">
    <source>
        <dbReference type="ARBA" id="ARBA00022759"/>
    </source>
</evidence>
<evidence type="ECO:0000256" key="1">
    <source>
        <dbReference type="ARBA" id="ARBA00022722"/>
    </source>
</evidence>
<comment type="caution">
    <text evidence="7">The sequence shown here is derived from an EMBL/GenBank/DDBJ whole genome shotgun (WGS) entry which is preliminary data.</text>
</comment>
<organism evidence="7 8">
    <name type="scientific">Treponema vincentii F0403</name>
    <dbReference type="NCBI Taxonomy" id="1125702"/>
    <lineage>
        <taxon>Bacteria</taxon>
        <taxon>Pseudomonadati</taxon>
        <taxon>Spirochaetota</taxon>
        <taxon>Spirochaetia</taxon>
        <taxon>Spirochaetales</taxon>
        <taxon>Treponemataceae</taxon>
        <taxon>Treponema</taxon>
    </lineage>
</organism>
<keyword evidence="4" id="KW-0378">Hydrolase</keyword>
<evidence type="ECO:0000256" key="4">
    <source>
        <dbReference type="ARBA" id="ARBA00022801"/>
    </source>
</evidence>
<protein>
    <recommendedName>
        <fullName evidence="6">type II site-specific deoxyribonuclease</fullName>
        <ecNumber evidence="6">3.1.21.4</ecNumber>
    </recommendedName>
</protein>
<evidence type="ECO:0000256" key="2">
    <source>
        <dbReference type="ARBA" id="ARBA00022747"/>
    </source>
</evidence>
<accession>S3LCD0</accession>
<dbReference type="AlphaFoldDB" id="S3LCD0"/>
<dbReference type="HOGENOM" id="CLU_1767247_0_0_12"/>
<keyword evidence="1" id="KW-0540">Nuclease</keyword>
<name>S3LCD0_9SPIR</name>
<dbReference type="EMBL" id="ATFC01000007">
    <property type="protein sequence ID" value="EPF47181.1"/>
    <property type="molecule type" value="Genomic_DNA"/>
</dbReference>
<dbReference type="InterPro" id="IPR019045">
    <property type="entry name" value="Restrct_endonuc_II_HinfI"/>
</dbReference>
<evidence type="ECO:0000313" key="7">
    <source>
        <dbReference type="EMBL" id="EPF47181.1"/>
    </source>
</evidence>
<evidence type="ECO:0000256" key="6">
    <source>
        <dbReference type="ARBA" id="ARBA00093790"/>
    </source>
</evidence>
<gene>
    <name evidence="7" type="ORF">HMPREF1222_01002</name>
</gene>
<keyword evidence="8" id="KW-1185">Reference proteome</keyword>
<keyword evidence="3" id="KW-0255">Endonuclease</keyword>
<comment type="catalytic activity">
    <reaction evidence="5">
        <text>Endonucleolytic cleavage of DNA to give specific double-stranded fragments with terminal 5'-phosphates.</text>
        <dbReference type="EC" id="3.1.21.4"/>
    </reaction>
</comment>